<dbReference type="Proteomes" id="UP000001340">
    <property type="component" value="Unassembled WGS sequence"/>
</dbReference>
<sequence length="475" mass="52097">MARVYLFLFIFIQACSPIGELLNLNESNSKSFDPLWIAGLIQSNNPTPLDDSNTSKEDIVNKNVLNANVDIPEWTLLVGAPNANITDSALTIDRDGFIYIAGSTNAGIYSENLIGTRDIILAKYNSRKQTIWTKQVGVRGVSLNVADVEVDQRGNVYVIGKTSGNFAGRLTGRQDLFVIKFNTNGNEIWRRQKGSRNQNLIPEKAFVDQSGISYIVGILYREQIIGESVTGFLFKIDSQGDWRRDLSISIPEGSVYPQGVVVANNTGDIFVTGTTNANLQTNRVPSTGNSDLFILKYDRSGRRQLFAQLGQVLSRTESNSIALDSFGNVFVGGMSNANFEPGGEVGESNRGILVKYNSLGVRQWIQYLGPIDGNRTTAINALSIDSEGNIFTTGQSNHMVDGRQNGIGMDLFLTKHDSLGNEEWVRQIGINNAMIIGNEIGQDQQGNLYCTGWTEVSINGVATQGNSDLFLLKLR</sequence>
<accession>A0A0E2DEY1</accession>
<name>A0A0E2DEY1_LEPIR</name>
<dbReference type="PANTHER" id="PTHR35580:SF1">
    <property type="entry name" value="PHYTASE-LIKE DOMAIN-CONTAINING PROTEIN"/>
    <property type="match status" value="1"/>
</dbReference>
<gene>
    <name evidence="1" type="ORF">LEP1GSC105_0560</name>
</gene>
<dbReference type="SUPFAM" id="SSF101898">
    <property type="entry name" value="NHL repeat"/>
    <property type="match status" value="1"/>
</dbReference>
<dbReference type="Pfam" id="PF06739">
    <property type="entry name" value="SBBP"/>
    <property type="match status" value="5"/>
</dbReference>
<dbReference type="PROSITE" id="PS51257">
    <property type="entry name" value="PROKAR_LIPOPROTEIN"/>
    <property type="match status" value="1"/>
</dbReference>
<dbReference type="EMBL" id="AHNR02000054">
    <property type="protein sequence ID" value="EKR54220.1"/>
    <property type="molecule type" value="Genomic_DNA"/>
</dbReference>
<reference evidence="1 2" key="1">
    <citation type="submission" date="2012-10" db="EMBL/GenBank/DDBJ databases">
        <authorList>
            <person name="Harkins D.M."/>
            <person name="Durkin A.S."/>
            <person name="Brinkac L.M."/>
            <person name="Haft D.H."/>
            <person name="Selengut J.D."/>
            <person name="Sanka R."/>
            <person name="DePew J."/>
            <person name="Purushe J."/>
            <person name="Chanthongthip A."/>
            <person name="Lattana O."/>
            <person name="Phetsouvanh R."/>
            <person name="Newton P.N."/>
            <person name="Vinetz J.M."/>
            <person name="Sutton G.G."/>
            <person name="Nierman W.C."/>
            <person name="Fouts D.E."/>
        </authorList>
    </citation>
    <scope>NUCLEOTIDE SEQUENCE [LARGE SCALE GENOMIC DNA]</scope>
    <source>
        <strain evidence="1 2">UI 12758</strain>
    </source>
</reference>
<dbReference type="RefSeq" id="WP_000135128.1">
    <property type="nucleotide sequence ID" value="NZ_AHNR02000054.1"/>
</dbReference>
<dbReference type="NCBIfam" id="NF047494">
    <property type="entry name" value="Lepto_SBBP_lipo"/>
    <property type="match status" value="1"/>
</dbReference>
<dbReference type="AlphaFoldDB" id="A0A0E2DEY1"/>
<organism evidence="1 2">
    <name type="scientific">Leptospira interrogans str. UI 12758</name>
    <dbReference type="NCBI Taxonomy" id="1049938"/>
    <lineage>
        <taxon>Bacteria</taxon>
        <taxon>Pseudomonadati</taxon>
        <taxon>Spirochaetota</taxon>
        <taxon>Spirochaetia</taxon>
        <taxon>Leptospirales</taxon>
        <taxon>Leptospiraceae</taxon>
        <taxon>Leptospira</taxon>
    </lineage>
</organism>
<dbReference type="InterPro" id="IPR052918">
    <property type="entry name" value="Motility_Chemotaxis_Reg"/>
</dbReference>
<dbReference type="PANTHER" id="PTHR35580">
    <property type="entry name" value="CELL SURFACE GLYCOPROTEIN (S-LAYER PROTEIN)-LIKE PROTEIN"/>
    <property type="match status" value="1"/>
</dbReference>
<comment type="caution">
    <text evidence="1">The sequence shown here is derived from an EMBL/GenBank/DDBJ whole genome shotgun (WGS) entry which is preliminary data.</text>
</comment>
<protein>
    <submittedName>
        <fullName evidence="1">Beta-propeller repeat protein</fullName>
    </submittedName>
</protein>
<evidence type="ECO:0000313" key="1">
    <source>
        <dbReference type="EMBL" id="EKR54220.1"/>
    </source>
</evidence>
<dbReference type="InterPro" id="IPR010620">
    <property type="entry name" value="SBBP_repeat"/>
</dbReference>
<evidence type="ECO:0000313" key="2">
    <source>
        <dbReference type="Proteomes" id="UP000001340"/>
    </source>
</evidence>
<proteinExistence type="predicted"/>